<proteinExistence type="predicted"/>
<dbReference type="InterPro" id="IPR010572">
    <property type="entry name" value="Tail_dom"/>
</dbReference>
<dbReference type="Pfam" id="PF06605">
    <property type="entry name" value="Prophage_tail"/>
    <property type="match status" value="1"/>
</dbReference>
<gene>
    <name evidence="2" type="ORF">LACPI_1932</name>
</gene>
<dbReference type="HOGENOM" id="CLU_270389_0_0_9"/>
<dbReference type="InterPro" id="IPR007119">
    <property type="entry name" value="Phage_tail_spike_N"/>
</dbReference>
<organism evidence="2 3">
    <name type="scientific">Pseudolactococcus piscium MKFS47</name>
    <dbReference type="NCBI Taxonomy" id="297352"/>
    <lineage>
        <taxon>Bacteria</taxon>
        <taxon>Bacillati</taxon>
        <taxon>Bacillota</taxon>
        <taxon>Bacilli</taxon>
        <taxon>Lactobacillales</taxon>
        <taxon>Streptococcaceae</taxon>
        <taxon>Pseudolactococcus</taxon>
    </lineage>
</organism>
<dbReference type="RefSeq" id="WP_047916140.1">
    <property type="nucleotide sequence ID" value="NZ_LN774769.1"/>
</dbReference>
<feature type="domain" description="Tail spike" evidence="1">
    <location>
        <begin position="123"/>
        <end position="268"/>
    </location>
</feature>
<dbReference type="Proteomes" id="UP000033166">
    <property type="component" value="Chromosome I"/>
</dbReference>
<protein>
    <submittedName>
        <fullName evidence="2">Putative phage tail protein</fullName>
    </submittedName>
</protein>
<name>A0A0D6DYV7_9LACT</name>
<evidence type="ECO:0000313" key="2">
    <source>
        <dbReference type="EMBL" id="CEN29132.1"/>
    </source>
</evidence>
<reference evidence="3" key="1">
    <citation type="submission" date="2015-01" db="EMBL/GenBank/DDBJ databases">
        <authorList>
            <person name="Andreevskaya M."/>
        </authorList>
    </citation>
    <scope>NUCLEOTIDE SEQUENCE [LARGE SCALE GENOMIC DNA]</scope>
    <source>
        <strain evidence="3">MKFS47</strain>
    </source>
</reference>
<evidence type="ECO:0000313" key="3">
    <source>
        <dbReference type="Proteomes" id="UP000033166"/>
    </source>
</evidence>
<sequence>MQFHILNENYTPVAVMDNDLPDAINFNNSKFHRFLTGSADFFDFETSKLHVDHNQLQVGYWVAFKYDYRDRLLYINEIAEAESDKMMSISTLSNNLDLNKENTPPFSADTARPFSWYFDIIMYDTGYEIGINEISNLTRKLSWDSEMSHRAFLQSVATQFDNAELDYEVILNSDFTIKKRLVHIKKQVGEVREDIELRYGENIKTVKRSTNIDNLYTAIRPISKDDNDKITTIASYPDWQQLDENGNVKFFHKQGEDVIKAPIANARFGNRGINVTGGGYVVYDFSYDKASQSELFNRASKKLETISVPAINYEVDGRTGAKIGDTVKIVDDGYTPPLILSARVLEQVGSFDNASVEQSTFGNYKALQSQISDDLIAKMQQLAEENAPYKAQTLTTNGLTFKNSEGSTTLTARLYKGSKEIVLESYAWTINGVVISGNSEQHEITAENINGKAVVRWSAVINGVTVAFDEVTITDVSDGTDGISPTVKVNPDTSLTIVDAQGTKTTPVLKGTNGTNGADGKDALNLTLSNQAVTIPAAYDGSVQSYSGTGTRIDLTEGATVLQYDEKGVTAGTWKVSAVATGITCGAIIDSGAYATVANHSGMTTDSAMIEYTITGKRSNGANFDIKASQSFSKSKQGIVGVSSYTWIRYSANSNGTSMTTQPGADTKYIGLYTGASATPPTNNIDYTWSNYVGPKGDPTGVTKQATEPASAQRFSGMLWQYTGTASMSITGTTATPNAIYRWTGTAWELWYFYAANIQADAAFFNLLNVSSATVDNLGVNGAINANLINPTAGNLLINSEFQSNNSFDGWKFAGSLGNYFKDESRLYGPGSGDGSTLIFFDSRSSSASASDYGIMYQDYRASSGFSYSASCIAFFTSGSGYIRLRISALDSSGITIGTSYSTNYTTANFGLLKLENFLAPSGTVSVRIAIMGYGASRAAFTRLMMNKGSKVAPYTPSAGALTVTGDMVVDGAIKAQKLNVNTLSTISSDIGTMIAGIIKVMADIVINAAGKTKKFGMLLTKKGLLSTGPTFDVAGQASDTKMAVASLTQGELRFINMDYNENLEQVQDSGTSSVNNGFIRFSSTAEKGDLLEITSNKILLNGYATQTSPWITLSALAKYRVAFGTVTVAVGLINGSSSNTIYLGSIPAELRPADSRMFGVSAWWADTSRDRHVQLNADQGNMSLLNPYPNQEYRFEVTWTIPM</sequence>
<accession>A0A0D6DYV7</accession>
<dbReference type="NCBIfam" id="TIGR01665">
    <property type="entry name" value="put_anti_recept"/>
    <property type="match status" value="1"/>
</dbReference>
<dbReference type="KEGG" id="lpk:LACPI_1932"/>
<dbReference type="EMBL" id="LN774769">
    <property type="protein sequence ID" value="CEN29132.1"/>
    <property type="molecule type" value="Genomic_DNA"/>
</dbReference>
<dbReference type="AlphaFoldDB" id="A0A0D6DYV7"/>
<evidence type="ECO:0000259" key="1">
    <source>
        <dbReference type="Pfam" id="PF06605"/>
    </source>
</evidence>